<evidence type="ECO:0000256" key="14">
    <source>
        <dbReference type="ARBA" id="ARBA00025228"/>
    </source>
</evidence>
<keyword evidence="12 19" id="KW-1133">Transmembrane helix</keyword>
<dbReference type="Pfam" id="PF02654">
    <property type="entry name" value="CobS"/>
    <property type="match status" value="1"/>
</dbReference>
<dbReference type="PANTHER" id="PTHR34148:SF1">
    <property type="entry name" value="ADENOSYLCOBINAMIDE-GDP RIBAZOLETRANSFERASE"/>
    <property type="match status" value="1"/>
</dbReference>
<evidence type="ECO:0000313" key="20">
    <source>
        <dbReference type="EMBL" id="GIP54880.1"/>
    </source>
</evidence>
<feature type="transmembrane region" description="Helical" evidence="19">
    <location>
        <begin position="184"/>
        <end position="208"/>
    </location>
</feature>
<evidence type="ECO:0000256" key="3">
    <source>
        <dbReference type="ARBA" id="ARBA00004663"/>
    </source>
</evidence>
<keyword evidence="7 19" id="KW-1003">Cell membrane</keyword>
<evidence type="ECO:0000256" key="9">
    <source>
        <dbReference type="ARBA" id="ARBA00022679"/>
    </source>
</evidence>
<comment type="similarity">
    <text evidence="4 19">Belongs to the CobS family.</text>
</comment>
<proteinExistence type="inferred from homology"/>
<protein>
    <recommendedName>
        <fullName evidence="6 19">Adenosylcobinamide-GDP ribazoletransferase</fullName>
        <ecNumber evidence="5 19">2.7.8.26</ecNumber>
    </recommendedName>
    <alternativeName>
        <fullName evidence="16 19">Cobalamin synthase</fullName>
    </alternativeName>
    <alternativeName>
        <fullName evidence="15 19">Cobalamin-5'-phosphate synthase</fullName>
    </alternativeName>
</protein>
<evidence type="ECO:0000256" key="11">
    <source>
        <dbReference type="ARBA" id="ARBA00022842"/>
    </source>
</evidence>
<evidence type="ECO:0000256" key="1">
    <source>
        <dbReference type="ARBA" id="ARBA00001946"/>
    </source>
</evidence>
<evidence type="ECO:0000256" key="16">
    <source>
        <dbReference type="ARBA" id="ARBA00032853"/>
    </source>
</evidence>
<feature type="transmembrane region" description="Helical" evidence="19">
    <location>
        <begin position="37"/>
        <end position="60"/>
    </location>
</feature>
<feature type="transmembrane region" description="Helical" evidence="19">
    <location>
        <begin position="110"/>
        <end position="132"/>
    </location>
</feature>
<name>A0ABQ4MHH7_9BACL</name>
<evidence type="ECO:0000313" key="21">
    <source>
        <dbReference type="Proteomes" id="UP000679992"/>
    </source>
</evidence>
<keyword evidence="11 19" id="KW-0460">Magnesium</keyword>
<evidence type="ECO:0000256" key="18">
    <source>
        <dbReference type="ARBA" id="ARBA00049504"/>
    </source>
</evidence>
<reference evidence="20 21" key="1">
    <citation type="submission" date="2021-03" db="EMBL/GenBank/DDBJ databases">
        <title>Antimicrobial resistance genes in bacteria isolated from Japanese honey, and their potential for conferring macrolide and lincosamide resistance in the American foulbrood pathogen Paenibacillus larvae.</title>
        <authorList>
            <person name="Okamoto M."/>
            <person name="Kumagai M."/>
            <person name="Kanamori H."/>
            <person name="Takamatsu D."/>
        </authorList>
    </citation>
    <scope>NUCLEOTIDE SEQUENCE [LARGE SCALE GENOMIC DNA]</scope>
    <source>
        <strain evidence="20 21">J42TS3</strain>
    </source>
</reference>
<evidence type="ECO:0000256" key="8">
    <source>
        <dbReference type="ARBA" id="ARBA00022573"/>
    </source>
</evidence>
<dbReference type="PANTHER" id="PTHR34148">
    <property type="entry name" value="ADENOSYLCOBINAMIDE-GDP RIBAZOLETRANSFERASE"/>
    <property type="match status" value="1"/>
</dbReference>
<evidence type="ECO:0000256" key="12">
    <source>
        <dbReference type="ARBA" id="ARBA00022989"/>
    </source>
</evidence>
<feature type="transmembrane region" description="Helical" evidence="19">
    <location>
        <begin position="138"/>
        <end position="158"/>
    </location>
</feature>
<dbReference type="RefSeq" id="WP_213656035.1">
    <property type="nucleotide sequence ID" value="NZ_BOSL01000014.1"/>
</dbReference>
<sequence length="280" mass="29167">MSQKGRPILAAFQFLSRFPVKAELDYSPELLRRSAKYYPLVGAAIGLAVALAGGLAGWAIPSLPAAAAALIIWVWLTGGLHLDGWMDSADALLSYRSRERMLEIMKDSRVGAMGVLACVLLLLFKVTLISSLLDSGRFALAAAMLTAPVWSRWFMAWAMHRFPTARAGEGLAGRFRGLGTKDMAIATLLALLLTGAGLGIAGIANGLISGVISGSAPGGMGFWLPIGGYFAAAPLVTLAAGSLAASKISARLGGLTGDIYGALNEGLEALLLLVAVIFFC</sequence>
<evidence type="ECO:0000256" key="4">
    <source>
        <dbReference type="ARBA" id="ARBA00010561"/>
    </source>
</evidence>
<comment type="catalytic activity">
    <reaction evidence="18 19">
        <text>alpha-ribazole 5'-phosphate + adenosylcob(III)inamide-GDP = adenosylcob(III)alamin 5'-phosphate + GMP + H(+)</text>
        <dbReference type="Rhea" id="RHEA:23560"/>
        <dbReference type="ChEBI" id="CHEBI:15378"/>
        <dbReference type="ChEBI" id="CHEBI:57918"/>
        <dbReference type="ChEBI" id="CHEBI:58115"/>
        <dbReference type="ChEBI" id="CHEBI:60487"/>
        <dbReference type="ChEBI" id="CHEBI:60493"/>
        <dbReference type="EC" id="2.7.8.26"/>
    </reaction>
</comment>
<accession>A0ABQ4MHH7</accession>
<evidence type="ECO:0000256" key="10">
    <source>
        <dbReference type="ARBA" id="ARBA00022692"/>
    </source>
</evidence>
<feature type="transmembrane region" description="Helical" evidence="19">
    <location>
        <begin position="220"/>
        <end position="245"/>
    </location>
</feature>
<feature type="transmembrane region" description="Helical" evidence="19">
    <location>
        <begin position="66"/>
        <end position="89"/>
    </location>
</feature>
<evidence type="ECO:0000256" key="17">
    <source>
        <dbReference type="ARBA" id="ARBA00048623"/>
    </source>
</evidence>
<evidence type="ECO:0000256" key="7">
    <source>
        <dbReference type="ARBA" id="ARBA00022475"/>
    </source>
</evidence>
<comment type="catalytic activity">
    <reaction evidence="17 19">
        <text>alpha-ribazole + adenosylcob(III)inamide-GDP = adenosylcob(III)alamin + GMP + H(+)</text>
        <dbReference type="Rhea" id="RHEA:16049"/>
        <dbReference type="ChEBI" id="CHEBI:10329"/>
        <dbReference type="ChEBI" id="CHEBI:15378"/>
        <dbReference type="ChEBI" id="CHEBI:18408"/>
        <dbReference type="ChEBI" id="CHEBI:58115"/>
        <dbReference type="ChEBI" id="CHEBI:60487"/>
        <dbReference type="EC" id="2.7.8.26"/>
    </reaction>
</comment>
<gene>
    <name evidence="19 20" type="primary">cobS</name>
    <name evidence="20" type="ORF">J42TS3_39150</name>
</gene>
<dbReference type="Proteomes" id="UP000679992">
    <property type="component" value="Unassembled WGS sequence"/>
</dbReference>
<evidence type="ECO:0000256" key="15">
    <source>
        <dbReference type="ARBA" id="ARBA00032605"/>
    </source>
</evidence>
<comment type="caution">
    <text evidence="20">The sequence shown here is derived from an EMBL/GenBank/DDBJ whole genome shotgun (WGS) entry which is preliminary data.</text>
</comment>
<organism evidence="20 21">
    <name type="scientific">Paenibacillus vini</name>
    <dbReference type="NCBI Taxonomy" id="1476024"/>
    <lineage>
        <taxon>Bacteria</taxon>
        <taxon>Bacillati</taxon>
        <taxon>Bacillota</taxon>
        <taxon>Bacilli</taxon>
        <taxon>Bacillales</taxon>
        <taxon>Paenibacillaceae</taxon>
        <taxon>Paenibacillus</taxon>
    </lineage>
</organism>
<comment type="subcellular location">
    <subcellularLocation>
        <location evidence="2 19">Cell membrane</location>
        <topology evidence="2 19">Multi-pass membrane protein</topology>
    </subcellularLocation>
</comment>
<dbReference type="HAMAP" id="MF_00719">
    <property type="entry name" value="CobS"/>
    <property type="match status" value="1"/>
</dbReference>
<evidence type="ECO:0000256" key="2">
    <source>
        <dbReference type="ARBA" id="ARBA00004651"/>
    </source>
</evidence>
<comment type="pathway">
    <text evidence="3 19">Cofactor biosynthesis; adenosylcobalamin biosynthesis; adenosylcobalamin from cob(II)yrinate a,c-diamide: step 7/7.</text>
</comment>
<evidence type="ECO:0000256" key="19">
    <source>
        <dbReference type="HAMAP-Rule" id="MF_00719"/>
    </source>
</evidence>
<keyword evidence="9 19" id="KW-0808">Transferase</keyword>
<evidence type="ECO:0000256" key="13">
    <source>
        <dbReference type="ARBA" id="ARBA00023136"/>
    </source>
</evidence>
<comment type="function">
    <text evidence="14 19">Joins adenosylcobinamide-GDP and alpha-ribazole to generate adenosylcobalamin (Ado-cobalamin). Also synthesizes adenosylcobalamin 5'-phosphate from adenosylcobinamide-GDP and alpha-ribazole 5'-phosphate.</text>
</comment>
<dbReference type="InterPro" id="IPR003805">
    <property type="entry name" value="CobS"/>
</dbReference>
<keyword evidence="10 19" id="KW-0812">Transmembrane</keyword>
<dbReference type="EC" id="2.7.8.26" evidence="5 19"/>
<dbReference type="EMBL" id="BOSL01000014">
    <property type="protein sequence ID" value="GIP54880.1"/>
    <property type="molecule type" value="Genomic_DNA"/>
</dbReference>
<feature type="transmembrane region" description="Helical" evidence="19">
    <location>
        <begin position="257"/>
        <end position="279"/>
    </location>
</feature>
<keyword evidence="13 19" id="KW-0472">Membrane</keyword>
<comment type="cofactor">
    <cofactor evidence="1 19">
        <name>Mg(2+)</name>
        <dbReference type="ChEBI" id="CHEBI:18420"/>
    </cofactor>
</comment>
<keyword evidence="21" id="KW-1185">Reference proteome</keyword>
<keyword evidence="8 19" id="KW-0169">Cobalamin biosynthesis</keyword>
<evidence type="ECO:0000256" key="6">
    <source>
        <dbReference type="ARBA" id="ARBA00015850"/>
    </source>
</evidence>
<evidence type="ECO:0000256" key="5">
    <source>
        <dbReference type="ARBA" id="ARBA00013200"/>
    </source>
</evidence>